<evidence type="ECO:0000313" key="5">
    <source>
        <dbReference type="Proteomes" id="UP000222531"/>
    </source>
</evidence>
<dbReference type="InterPro" id="IPR028081">
    <property type="entry name" value="Leu-bd"/>
</dbReference>
<evidence type="ECO:0000256" key="2">
    <source>
        <dbReference type="ARBA" id="ARBA00022729"/>
    </source>
</evidence>
<dbReference type="InterPro" id="IPR028082">
    <property type="entry name" value="Peripla_BP_I"/>
</dbReference>
<dbReference type="Gene3D" id="3.40.50.2300">
    <property type="match status" value="2"/>
</dbReference>
<dbReference type="AlphaFoldDB" id="A0A2G1XKL8"/>
<dbReference type="PANTHER" id="PTHR30483:SF6">
    <property type="entry name" value="PERIPLASMIC BINDING PROTEIN OF ABC TRANSPORTER FOR NATURAL AMINO ACIDS"/>
    <property type="match status" value="1"/>
</dbReference>
<comment type="similarity">
    <text evidence="1">Belongs to the leucine-binding protein family.</text>
</comment>
<protein>
    <recommendedName>
        <fullName evidence="3">Leucine-binding protein domain-containing protein</fullName>
    </recommendedName>
</protein>
<dbReference type="Proteomes" id="UP000222531">
    <property type="component" value="Unassembled WGS sequence"/>
</dbReference>
<dbReference type="PANTHER" id="PTHR30483">
    <property type="entry name" value="LEUCINE-SPECIFIC-BINDING PROTEIN"/>
    <property type="match status" value="1"/>
</dbReference>
<dbReference type="CDD" id="cd06337">
    <property type="entry name" value="PBP1_ABC_ligand_binding-like"/>
    <property type="match status" value="1"/>
</dbReference>
<sequence length="459" mass="49807">MHSARASVIFRGLRKDTLPVIRRRRGARRESPFRVRGVACQQGRREGTLFPDVVGRGAEEIAVTLRRTDDLCIGAVVPRTGRLARLGDPLAFALERLAPRLARPGRGNRRRTFRLAWRDSQSDPDGARRAVAELVRDEGARMVVTLGGTRVLPAVADACEVLGIPCLSTGFPWQAYVFGRGGDPARPFRWTYHFAWGLDDIATVFAELWEHLGPGRTVGCLWNTGPQGQLLRDPRHGFAPVAAARGHTLVDPGGYREPATCFEGHVHRFKEAGVEVVTGAATAGDMALFHRQAREAGLRPRLITCSRWLTHPGEGGVPDGLAEADVATLVYWTPRHPFRSSLDGTTTAGLAEEYQRTTGRPWLQPLGLAHALLEVAAHALATADDPMDRHAVAAALGRTRLATVAGLLDFTAGPTPNIALVPLIGGQWRSGRRRGHELTLVTNARLPKVAPNAELSVGP</sequence>
<feature type="domain" description="Leucine-binding protein" evidence="3">
    <location>
        <begin position="73"/>
        <end position="411"/>
    </location>
</feature>
<reference evidence="4 5" key="1">
    <citation type="journal article" date="2017" name="Biochemistry">
        <title>Identification of the Biosynthetic Pathway for the Antibiotic Bicyclomycin.</title>
        <authorList>
            <person name="Patteson J."/>
            <person name="Cai W."/>
            <person name="Johnson R.A."/>
            <person name="Santa Maria K."/>
            <person name="Li B."/>
        </authorList>
    </citation>
    <scope>NUCLEOTIDE SEQUENCE [LARGE SCALE GENOMIC DNA]</scope>
    <source>
        <strain evidence="4 5">ATCC 21532</strain>
    </source>
</reference>
<dbReference type="SUPFAM" id="SSF53822">
    <property type="entry name" value="Periplasmic binding protein-like I"/>
    <property type="match status" value="1"/>
</dbReference>
<evidence type="ECO:0000256" key="1">
    <source>
        <dbReference type="ARBA" id="ARBA00010062"/>
    </source>
</evidence>
<keyword evidence="5" id="KW-1185">Reference proteome</keyword>
<dbReference type="EMBL" id="NHZO01000136">
    <property type="protein sequence ID" value="PHQ51766.1"/>
    <property type="molecule type" value="Genomic_DNA"/>
</dbReference>
<accession>A0A2G1XKL8</accession>
<comment type="caution">
    <text evidence="4">The sequence shown here is derived from an EMBL/GenBank/DDBJ whole genome shotgun (WGS) entry which is preliminary data.</text>
</comment>
<gene>
    <name evidence="4" type="ORF">BLA24_11825</name>
</gene>
<dbReference type="Pfam" id="PF13458">
    <property type="entry name" value="Peripla_BP_6"/>
    <property type="match status" value="1"/>
</dbReference>
<evidence type="ECO:0000313" key="4">
    <source>
        <dbReference type="EMBL" id="PHQ51766.1"/>
    </source>
</evidence>
<evidence type="ECO:0000259" key="3">
    <source>
        <dbReference type="Pfam" id="PF13458"/>
    </source>
</evidence>
<dbReference type="InterPro" id="IPR051010">
    <property type="entry name" value="BCAA_transport"/>
</dbReference>
<dbReference type="OrthoDB" id="6753945at2"/>
<organism evidence="4 5">
    <name type="scientific">Streptomyces cinnamoneus</name>
    <name type="common">Streptoverticillium cinnamoneum</name>
    <dbReference type="NCBI Taxonomy" id="53446"/>
    <lineage>
        <taxon>Bacteria</taxon>
        <taxon>Bacillati</taxon>
        <taxon>Actinomycetota</taxon>
        <taxon>Actinomycetes</taxon>
        <taxon>Kitasatosporales</taxon>
        <taxon>Streptomycetaceae</taxon>
        <taxon>Streptomyces</taxon>
        <taxon>Streptomyces cinnamoneus group</taxon>
    </lineage>
</organism>
<name>A0A2G1XKL8_STRCJ</name>
<proteinExistence type="inferred from homology"/>
<keyword evidence="2" id="KW-0732">Signal</keyword>